<keyword evidence="2" id="KW-1185">Reference proteome</keyword>
<comment type="caution">
    <text evidence="1">The sequence shown here is derived from an EMBL/GenBank/DDBJ whole genome shotgun (WGS) entry which is preliminary data.</text>
</comment>
<gene>
    <name evidence="1" type="ORF">M9458_030366</name>
</gene>
<feature type="non-terminal residue" evidence="1">
    <location>
        <position position="50"/>
    </location>
</feature>
<evidence type="ECO:0000313" key="1">
    <source>
        <dbReference type="EMBL" id="KAL0174398.1"/>
    </source>
</evidence>
<accession>A0ABD0PK15</accession>
<feature type="non-terminal residue" evidence="1">
    <location>
        <position position="1"/>
    </location>
</feature>
<dbReference type="Proteomes" id="UP001529510">
    <property type="component" value="Unassembled WGS sequence"/>
</dbReference>
<proteinExistence type="predicted"/>
<reference evidence="1 2" key="1">
    <citation type="submission" date="2024-05" db="EMBL/GenBank/DDBJ databases">
        <title>Genome sequencing and assembly of Indian major carp, Cirrhinus mrigala (Hamilton, 1822).</title>
        <authorList>
            <person name="Mohindra V."/>
            <person name="Chowdhury L.M."/>
            <person name="Lal K."/>
            <person name="Jena J.K."/>
        </authorList>
    </citation>
    <scope>NUCLEOTIDE SEQUENCE [LARGE SCALE GENOMIC DNA]</scope>
    <source>
        <strain evidence="1">CM1030</strain>
        <tissue evidence="1">Blood</tissue>
    </source>
</reference>
<protein>
    <submittedName>
        <fullName evidence="1">Uncharacterized protein</fullName>
    </submittedName>
</protein>
<name>A0ABD0PK15_CIRMR</name>
<sequence>TGNCPDGYFCPPGTGHPYSFPNDSYGHGGKACVECPPGHYCPTLATHTPT</sequence>
<dbReference type="AlphaFoldDB" id="A0ABD0PK15"/>
<organism evidence="1 2">
    <name type="scientific">Cirrhinus mrigala</name>
    <name type="common">Mrigala</name>
    <dbReference type="NCBI Taxonomy" id="683832"/>
    <lineage>
        <taxon>Eukaryota</taxon>
        <taxon>Metazoa</taxon>
        <taxon>Chordata</taxon>
        <taxon>Craniata</taxon>
        <taxon>Vertebrata</taxon>
        <taxon>Euteleostomi</taxon>
        <taxon>Actinopterygii</taxon>
        <taxon>Neopterygii</taxon>
        <taxon>Teleostei</taxon>
        <taxon>Ostariophysi</taxon>
        <taxon>Cypriniformes</taxon>
        <taxon>Cyprinidae</taxon>
        <taxon>Labeoninae</taxon>
        <taxon>Labeonini</taxon>
        <taxon>Cirrhinus</taxon>
    </lineage>
</organism>
<evidence type="ECO:0000313" key="2">
    <source>
        <dbReference type="Proteomes" id="UP001529510"/>
    </source>
</evidence>
<dbReference type="EMBL" id="JAMKFB020000015">
    <property type="protein sequence ID" value="KAL0174398.1"/>
    <property type="molecule type" value="Genomic_DNA"/>
</dbReference>